<comment type="subcellular location">
    <subcellularLocation>
        <location evidence="1">Cytoplasm</location>
    </subcellularLocation>
</comment>
<dbReference type="GeneID" id="10492820"/>
<dbReference type="HOGENOM" id="CLU_712936_0_0_2"/>
<dbReference type="InterPro" id="IPR015011">
    <property type="entry name" value="Threonyl-tRNA_syn_edit_dom_arc"/>
</dbReference>
<dbReference type="GO" id="GO:0006435">
    <property type="term" value="P:threonyl-tRNA aminoacylation"/>
    <property type="evidence" value="ECO:0007669"/>
    <property type="project" value="TreeGrafter"/>
</dbReference>
<comment type="similarity">
    <text evidence="4">Belongs to the class-II aminoacyl-tRNA synthetase family. Archaea-specific ThrRS editing domain subfamily.</text>
</comment>
<evidence type="ECO:0000256" key="3">
    <source>
        <dbReference type="ARBA" id="ARBA00022917"/>
    </source>
</evidence>
<dbReference type="RefSeq" id="WP_013737232.1">
    <property type="nucleotide sequence ID" value="NC_015435.1"/>
</dbReference>
<dbReference type="GO" id="GO:0005737">
    <property type="term" value="C:cytoplasm"/>
    <property type="evidence" value="ECO:0007669"/>
    <property type="project" value="UniProtKB-SubCell"/>
</dbReference>
<sequence length="386" mass="44159">MILLFIHSSKFSFEVKEKAIERAEDPDPKSFSAENTLATFTTVERGDDNEIVEKAISNIIDVALKTKPDNVVIYPYAHLSSNLAEPTEAIKILDEMVQKLKEKNIKVVKAPFGWYKAFSLSCYGHPLSELSRRINKSIEYRKSKEMEVCLKFRSFPPGWAFMRKAVIERVKRDLKAIGVVYGEVNVTGYINLEFTKPEGRELPCVNENPVMIATYRGDGQLNYPSDFSDSENRYWIWKRENGSIKINLGSLLYYLLLTSKEKQTPSLPLWLSPIHVRVLKLTESEEVDKFSLSLKERGIRVQVDDLDEGIGKKIRRAGMDWIPYVAIVGERELQTKNLTVKVRDGSEQKPMTVEELEKVVREADDLMLPSNLPLSMKELKGVYENG</sequence>
<evidence type="ECO:0000259" key="9">
    <source>
        <dbReference type="Pfam" id="PF08915"/>
    </source>
</evidence>
<evidence type="ECO:0000313" key="10">
    <source>
        <dbReference type="EMBL" id="AEB94734.1"/>
    </source>
</evidence>
<dbReference type="InterPro" id="IPR036621">
    <property type="entry name" value="Anticodon-bd_dom_sf"/>
</dbReference>
<keyword evidence="2" id="KW-0963">Cytoplasm</keyword>
<dbReference type="PATRIC" id="fig|1006006.8.peg.630"/>
<dbReference type="GO" id="GO:0005524">
    <property type="term" value="F:ATP binding"/>
    <property type="evidence" value="ECO:0007669"/>
    <property type="project" value="InterPro"/>
</dbReference>
<keyword evidence="3" id="KW-0648">Protein biosynthesis</keyword>
<keyword evidence="11" id="KW-1185">Reference proteome</keyword>
<dbReference type="PANTHER" id="PTHR11451">
    <property type="entry name" value="THREONINE-TRNA LIGASE"/>
    <property type="match status" value="1"/>
</dbReference>
<dbReference type="InterPro" id="IPR004154">
    <property type="entry name" value="Anticodon-bd"/>
</dbReference>
<gene>
    <name evidence="10" type="ordered locus">Mcup_0629</name>
</gene>
<dbReference type="InterPro" id="IPR023509">
    <property type="entry name" value="DTD-like_sf"/>
</dbReference>
<dbReference type="SUPFAM" id="SSF52954">
    <property type="entry name" value="Class II aaRS ABD-related"/>
    <property type="match status" value="1"/>
</dbReference>
<keyword evidence="10" id="KW-0378">Hydrolase</keyword>
<evidence type="ECO:0000259" key="8">
    <source>
        <dbReference type="Pfam" id="PF03129"/>
    </source>
</evidence>
<dbReference type="eggNOG" id="arCOG00401">
    <property type="taxonomic scope" value="Archaea"/>
</dbReference>
<dbReference type="GO" id="GO:0004829">
    <property type="term" value="F:threonine-tRNA ligase activity"/>
    <property type="evidence" value="ECO:0007669"/>
    <property type="project" value="InterPro"/>
</dbReference>
<evidence type="ECO:0000256" key="7">
    <source>
        <dbReference type="ARBA" id="ARBA00080730"/>
    </source>
</evidence>
<feature type="domain" description="Anticodon-binding" evidence="8">
    <location>
        <begin position="282"/>
        <end position="362"/>
    </location>
</feature>
<proteinExistence type="inferred from homology"/>
<dbReference type="Proteomes" id="UP000007812">
    <property type="component" value="Chromosome"/>
</dbReference>
<evidence type="ECO:0000313" key="11">
    <source>
        <dbReference type="Proteomes" id="UP000007812"/>
    </source>
</evidence>
<dbReference type="FunFam" id="3.50.80.10:FF:000004">
    <property type="entry name" value="Threonine--tRNA ligase"/>
    <property type="match status" value="1"/>
</dbReference>
<evidence type="ECO:0000256" key="1">
    <source>
        <dbReference type="ARBA" id="ARBA00004496"/>
    </source>
</evidence>
<name>F4G144_METCR</name>
<dbReference type="Pfam" id="PF08915">
    <property type="entry name" value="tRNA-Thr_ED"/>
    <property type="match status" value="1"/>
</dbReference>
<protein>
    <recommendedName>
        <fullName evidence="5">Threonine--tRNA ligase editing subunit</fullName>
    </recommendedName>
    <alternativeName>
        <fullName evidence="6">Ser-tRNA(Thr) hydrolase</fullName>
    </alternativeName>
    <alternativeName>
        <fullName evidence="7">Threonyl-tRNA synthetase editing subunit</fullName>
    </alternativeName>
</protein>
<dbReference type="GO" id="GO:0008270">
    <property type="term" value="F:zinc ion binding"/>
    <property type="evidence" value="ECO:0007669"/>
    <property type="project" value="InterPro"/>
</dbReference>
<dbReference type="KEGG" id="mcn:Mcup_0629"/>
<evidence type="ECO:0000256" key="2">
    <source>
        <dbReference type="ARBA" id="ARBA00022490"/>
    </source>
</evidence>
<evidence type="ECO:0000256" key="4">
    <source>
        <dbReference type="ARBA" id="ARBA00060816"/>
    </source>
</evidence>
<feature type="domain" description="Threonyl-tRNA synthetase editing" evidence="9">
    <location>
        <begin position="1"/>
        <end position="134"/>
    </location>
</feature>
<dbReference type="GO" id="GO:0002161">
    <property type="term" value="F:aminoacyl-tRNA deacylase activity"/>
    <property type="evidence" value="ECO:0007669"/>
    <property type="project" value="UniProtKB-ARBA"/>
</dbReference>
<dbReference type="STRING" id="1006006.Mcup_0629"/>
<evidence type="ECO:0000256" key="6">
    <source>
        <dbReference type="ARBA" id="ARBA00075947"/>
    </source>
</evidence>
<dbReference type="PANTHER" id="PTHR11451:SF44">
    <property type="entry name" value="THREONINE--TRNA LIGASE, CHLOROPLASTIC_MITOCHONDRIAL 2"/>
    <property type="match status" value="1"/>
</dbReference>
<organism evidence="10 11">
    <name type="scientific">Metallosphaera cuprina (strain Ar-4)</name>
    <dbReference type="NCBI Taxonomy" id="1006006"/>
    <lineage>
        <taxon>Archaea</taxon>
        <taxon>Thermoproteota</taxon>
        <taxon>Thermoprotei</taxon>
        <taxon>Sulfolobales</taxon>
        <taxon>Sulfolobaceae</taxon>
        <taxon>Metallosphaera</taxon>
    </lineage>
</organism>
<reference evidence="10 11" key="1">
    <citation type="journal article" date="2011" name="J. Bacteriol.">
        <title>Complete genome sequence of Metallosphaera cuprina, a metal sulfide-oxidizing archaeon from a hot spring.</title>
        <authorList>
            <person name="Liu L.J."/>
            <person name="You X.Y."/>
            <person name="Zheng H."/>
            <person name="Wang S."/>
            <person name="Jiang C.Y."/>
            <person name="Liu S.J."/>
        </authorList>
    </citation>
    <scope>NUCLEOTIDE SEQUENCE [LARGE SCALE GENOMIC DNA]</scope>
    <source>
        <strain evidence="10 11">Ar-4</strain>
    </source>
</reference>
<dbReference type="Gene3D" id="3.50.80.10">
    <property type="entry name" value="D-tyrosyl-tRNA(Tyr) deacylase"/>
    <property type="match status" value="1"/>
</dbReference>
<dbReference type="Pfam" id="PF03129">
    <property type="entry name" value="HGTP_anticodon"/>
    <property type="match status" value="1"/>
</dbReference>
<dbReference type="EMBL" id="CP002656">
    <property type="protein sequence ID" value="AEB94734.1"/>
    <property type="molecule type" value="Genomic_DNA"/>
</dbReference>
<dbReference type="Gene3D" id="3.40.50.800">
    <property type="entry name" value="Anticodon-binding domain"/>
    <property type="match status" value="1"/>
</dbReference>
<dbReference type="OrthoDB" id="372136at2157"/>
<dbReference type="NCBIfam" id="NF011500">
    <property type="entry name" value="PRK14938.1"/>
    <property type="match status" value="1"/>
</dbReference>
<evidence type="ECO:0000256" key="5">
    <source>
        <dbReference type="ARBA" id="ARBA00072786"/>
    </source>
</evidence>
<accession>F4G144</accession>
<dbReference type="AlphaFoldDB" id="F4G144"/>